<dbReference type="EMBL" id="MNCJ02000332">
    <property type="protein sequence ID" value="KAF5755942.1"/>
    <property type="molecule type" value="Genomic_DNA"/>
</dbReference>
<keyword evidence="3" id="KW-1185">Reference proteome</keyword>
<evidence type="ECO:0000256" key="1">
    <source>
        <dbReference type="SAM" id="Phobius"/>
    </source>
</evidence>
<proteinExistence type="predicted"/>
<sequence>MMIILCTSVERLYVVWMYYLRSCVFMFDDDNFMCCLDVLLRSCVFVFDDDNFMCDSVEQNLVCVFFMCVDIMSNFVLKMIILCLFCFL</sequence>
<reference evidence="2" key="2">
    <citation type="submission" date="2020-06" db="EMBL/GenBank/DDBJ databases">
        <title>Helianthus annuus Genome sequencing and assembly Release 2.</title>
        <authorList>
            <person name="Gouzy J."/>
            <person name="Langlade N."/>
            <person name="Munos S."/>
        </authorList>
    </citation>
    <scope>NUCLEOTIDE SEQUENCE</scope>
    <source>
        <tissue evidence="2">Leaves</tissue>
    </source>
</reference>
<reference evidence="2" key="1">
    <citation type="journal article" date="2017" name="Nature">
        <title>The sunflower genome provides insights into oil metabolism, flowering and Asterid evolution.</title>
        <authorList>
            <person name="Badouin H."/>
            <person name="Gouzy J."/>
            <person name="Grassa C.J."/>
            <person name="Murat F."/>
            <person name="Staton S.E."/>
            <person name="Cottret L."/>
            <person name="Lelandais-Briere C."/>
            <person name="Owens G.L."/>
            <person name="Carrere S."/>
            <person name="Mayjonade B."/>
            <person name="Legrand L."/>
            <person name="Gill N."/>
            <person name="Kane N.C."/>
            <person name="Bowers J.E."/>
            <person name="Hubner S."/>
            <person name="Bellec A."/>
            <person name="Berard A."/>
            <person name="Berges H."/>
            <person name="Blanchet N."/>
            <person name="Boniface M.C."/>
            <person name="Brunel D."/>
            <person name="Catrice O."/>
            <person name="Chaidir N."/>
            <person name="Claudel C."/>
            <person name="Donnadieu C."/>
            <person name="Faraut T."/>
            <person name="Fievet G."/>
            <person name="Helmstetter N."/>
            <person name="King M."/>
            <person name="Knapp S.J."/>
            <person name="Lai Z."/>
            <person name="Le Paslier M.C."/>
            <person name="Lippi Y."/>
            <person name="Lorenzon L."/>
            <person name="Mandel J.R."/>
            <person name="Marage G."/>
            <person name="Marchand G."/>
            <person name="Marquand E."/>
            <person name="Bret-Mestries E."/>
            <person name="Morien E."/>
            <person name="Nambeesan S."/>
            <person name="Nguyen T."/>
            <person name="Pegot-Espagnet P."/>
            <person name="Pouilly N."/>
            <person name="Raftis F."/>
            <person name="Sallet E."/>
            <person name="Schiex T."/>
            <person name="Thomas J."/>
            <person name="Vandecasteele C."/>
            <person name="Vares D."/>
            <person name="Vear F."/>
            <person name="Vautrin S."/>
            <person name="Crespi M."/>
            <person name="Mangin B."/>
            <person name="Burke J.M."/>
            <person name="Salse J."/>
            <person name="Munos S."/>
            <person name="Vincourt P."/>
            <person name="Rieseberg L.H."/>
            <person name="Langlade N.B."/>
        </authorList>
    </citation>
    <scope>NUCLEOTIDE SEQUENCE</scope>
    <source>
        <tissue evidence="2">Leaves</tissue>
    </source>
</reference>
<keyword evidence="1" id="KW-0472">Membrane</keyword>
<accession>A0A9K3DKN6</accession>
<name>A0A9K3DKN6_HELAN</name>
<protein>
    <submittedName>
        <fullName evidence="2">Uncharacterized protein</fullName>
    </submittedName>
</protein>
<evidence type="ECO:0000313" key="2">
    <source>
        <dbReference type="EMBL" id="KAF5755942.1"/>
    </source>
</evidence>
<gene>
    <name evidence="2" type="ORF">HanXRQr2_Chr17g0808701</name>
</gene>
<dbReference type="Proteomes" id="UP000215914">
    <property type="component" value="Unassembled WGS sequence"/>
</dbReference>
<comment type="caution">
    <text evidence="2">The sequence shown here is derived from an EMBL/GenBank/DDBJ whole genome shotgun (WGS) entry which is preliminary data.</text>
</comment>
<feature type="transmembrane region" description="Helical" evidence="1">
    <location>
        <begin position="64"/>
        <end position="87"/>
    </location>
</feature>
<keyword evidence="1" id="KW-1133">Transmembrane helix</keyword>
<evidence type="ECO:0000313" key="3">
    <source>
        <dbReference type="Proteomes" id="UP000215914"/>
    </source>
</evidence>
<keyword evidence="1" id="KW-0812">Transmembrane</keyword>
<dbReference type="AlphaFoldDB" id="A0A9K3DKN6"/>
<dbReference type="Gramene" id="mRNA:HanXRQr2_Chr17g0808701">
    <property type="protein sequence ID" value="mRNA:HanXRQr2_Chr17g0808701"/>
    <property type="gene ID" value="HanXRQr2_Chr17g0808701"/>
</dbReference>
<organism evidence="2 3">
    <name type="scientific">Helianthus annuus</name>
    <name type="common">Common sunflower</name>
    <dbReference type="NCBI Taxonomy" id="4232"/>
    <lineage>
        <taxon>Eukaryota</taxon>
        <taxon>Viridiplantae</taxon>
        <taxon>Streptophyta</taxon>
        <taxon>Embryophyta</taxon>
        <taxon>Tracheophyta</taxon>
        <taxon>Spermatophyta</taxon>
        <taxon>Magnoliopsida</taxon>
        <taxon>eudicotyledons</taxon>
        <taxon>Gunneridae</taxon>
        <taxon>Pentapetalae</taxon>
        <taxon>asterids</taxon>
        <taxon>campanulids</taxon>
        <taxon>Asterales</taxon>
        <taxon>Asteraceae</taxon>
        <taxon>Asteroideae</taxon>
        <taxon>Heliantheae alliance</taxon>
        <taxon>Heliantheae</taxon>
        <taxon>Helianthus</taxon>
    </lineage>
</organism>